<sequence length="202" mass="22159">MAVMFLVMEFAGGSQDTSVLVFFGAKFNPLIAMGQYWRLITPMFLHIGFLHLVMNGVAIYFLGQDLEDVYGHFRFLLIFLLSGLMGNIFSFAFNNAISAGASTAVFGLFSTIIAMAQADPDNSYLQAVARSYWILIIINIVFNLFSQGVDLAGHLGGFFGGYFVATALTHPVRKWRIGHGVAGVVLAVLIFLYGLVRAGYTF</sequence>
<feature type="domain" description="Peptidase S54 rhomboid" evidence="8">
    <location>
        <begin position="34"/>
        <end position="168"/>
    </location>
</feature>
<keyword evidence="10" id="KW-1185">Reference proteome</keyword>
<evidence type="ECO:0000259" key="8">
    <source>
        <dbReference type="Pfam" id="PF01694"/>
    </source>
</evidence>
<evidence type="ECO:0000256" key="5">
    <source>
        <dbReference type="ARBA" id="ARBA00022989"/>
    </source>
</evidence>
<dbReference type="EC" id="3.4.21.-" evidence="9"/>
<keyword evidence="4 9" id="KW-0378">Hydrolase</keyword>
<gene>
    <name evidence="9" type="ORF">Q4F26_00135</name>
</gene>
<dbReference type="PANTHER" id="PTHR43731">
    <property type="entry name" value="RHOMBOID PROTEASE"/>
    <property type="match status" value="1"/>
</dbReference>
<dbReference type="Proteomes" id="UP001171751">
    <property type="component" value="Unassembled WGS sequence"/>
</dbReference>
<evidence type="ECO:0000313" key="10">
    <source>
        <dbReference type="Proteomes" id="UP001171751"/>
    </source>
</evidence>
<evidence type="ECO:0000256" key="6">
    <source>
        <dbReference type="ARBA" id="ARBA00023136"/>
    </source>
</evidence>
<dbReference type="InterPro" id="IPR022764">
    <property type="entry name" value="Peptidase_S54_rhomboid_dom"/>
</dbReference>
<proteinExistence type="inferred from homology"/>
<reference evidence="9" key="1">
    <citation type="submission" date="2023-07" db="EMBL/GenBank/DDBJ databases">
        <title>Between Cages and Wild: Unraveling the Impact of Captivity on Animal Microbiomes and Antimicrobial Resistance.</title>
        <authorList>
            <person name="Schmartz G.P."/>
            <person name="Rehner J."/>
            <person name="Schuff M.J."/>
            <person name="Becker S.L."/>
            <person name="Kravczyk M."/>
            <person name="Gurevich A."/>
            <person name="Francke R."/>
            <person name="Mueller R."/>
            <person name="Keller V."/>
            <person name="Keller A."/>
        </authorList>
    </citation>
    <scope>NUCLEOTIDE SEQUENCE</scope>
    <source>
        <strain evidence="9">S39M_St_73</strain>
    </source>
</reference>
<accession>A0AA43UBN6</accession>
<dbReference type="GO" id="GO:0006508">
    <property type="term" value="P:proteolysis"/>
    <property type="evidence" value="ECO:0007669"/>
    <property type="project" value="UniProtKB-KW"/>
</dbReference>
<keyword evidence="9" id="KW-0645">Protease</keyword>
<dbReference type="AlphaFoldDB" id="A0AA43UBN6"/>
<dbReference type="PANTHER" id="PTHR43731:SF14">
    <property type="entry name" value="PRESENILIN-ASSOCIATED RHOMBOID-LIKE PROTEIN, MITOCHONDRIAL"/>
    <property type="match status" value="1"/>
</dbReference>
<keyword evidence="6 7" id="KW-0472">Membrane</keyword>
<evidence type="ECO:0000256" key="7">
    <source>
        <dbReference type="SAM" id="Phobius"/>
    </source>
</evidence>
<feature type="transmembrane region" description="Helical" evidence="7">
    <location>
        <begin position="75"/>
        <end position="93"/>
    </location>
</feature>
<evidence type="ECO:0000313" key="9">
    <source>
        <dbReference type="EMBL" id="MDO5456727.1"/>
    </source>
</evidence>
<dbReference type="Gene3D" id="1.20.1540.10">
    <property type="entry name" value="Rhomboid-like"/>
    <property type="match status" value="1"/>
</dbReference>
<comment type="caution">
    <text evidence="9">The sequence shown here is derived from an EMBL/GenBank/DDBJ whole genome shotgun (WGS) entry which is preliminary data.</text>
</comment>
<feature type="transmembrane region" description="Helical" evidence="7">
    <location>
        <begin position="151"/>
        <end position="169"/>
    </location>
</feature>
<feature type="transmembrane region" description="Helical" evidence="7">
    <location>
        <begin position="99"/>
        <end position="116"/>
    </location>
</feature>
<dbReference type="EMBL" id="JAUNQW010000001">
    <property type="protein sequence ID" value="MDO5456727.1"/>
    <property type="molecule type" value="Genomic_DNA"/>
</dbReference>
<protein>
    <submittedName>
        <fullName evidence="9">Rhomboid family intramembrane serine protease</fullName>
        <ecNumber evidence="9">3.4.21.-</ecNumber>
    </submittedName>
</protein>
<dbReference type="GO" id="GO:0016020">
    <property type="term" value="C:membrane"/>
    <property type="evidence" value="ECO:0007669"/>
    <property type="project" value="UniProtKB-SubCell"/>
</dbReference>
<keyword evidence="3 7" id="KW-0812">Transmembrane</keyword>
<dbReference type="Pfam" id="PF01694">
    <property type="entry name" value="Rhomboid"/>
    <property type="match status" value="1"/>
</dbReference>
<dbReference type="GO" id="GO:0004252">
    <property type="term" value="F:serine-type endopeptidase activity"/>
    <property type="evidence" value="ECO:0007669"/>
    <property type="project" value="InterPro"/>
</dbReference>
<organism evidence="9 10">
    <name type="scientific">Atopococcus tabaci</name>
    <dbReference type="NCBI Taxonomy" id="269774"/>
    <lineage>
        <taxon>Bacteria</taxon>
        <taxon>Bacillati</taxon>
        <taxon>Bacillota</taxon>
        <taxon>Bacilli</taxon>
        <taxon>Lactobacillales</taxon>
        <taxon>Carnobacteriaceae</taxon>
        <taxon>Atopococcus</taxon>
    </lineage>
</organism>
<comment type="similarity">
    <text evidence="2">Belongs to the peptidase S54 family.</text>
</comment>
<feature type="transmembrane region" description="Helical" evidence="7">
    <location>
        <begin position="43"/>
        <end position="63"/>
    </location>
</feature>
<dbReference type="InterPro" id="IPR035952">
    <property type="entry name" value="Rhomboid-like_sf"/>
</dbReference>
<name>A0AA43UBN6_9LACT</name>
<dbReference type="InterPro" id="IPR050925">
    <property type="entry name" value="Rhomboid_protease_S54"/>
</dbReference>
<evidence type="ECO:0000256" key="4">
    <source>
        <dbReference type="ARBA" id="ARBA00022801"/>
    </source>
</evidence>
<comment type="subcellular location">
    <subcellularLocation>
        <location evidence="1">Membrane</location>
        <topology evidence="1">Multi-pass membrane protein</topology>
    </subcellularLocation>
</comment>
<feature type="transmembrane region" description="Helical" evidence="7">
    <location>
        <begin position="128"/>
        <end position="145"/>
    </location>
</feature>
<evidence type="ECO:0000256" key="2">
    <source>
        <dbReference type="ARBA" id="ARBA00009045"/>
    </source>
</evidence>
<evidence type="ECO:0000256" key="1">
    <source>
        <dbReference type="ARBA" id="ARBA00004141"/>
    </source>
</evidence>
<feature type="transmembrane region" description="Helical" evidence="7">
    <location>
        <begin position="181"/>
        <end position="200"/>
    </location>
</feature>
<evidence type="ECO:0000256" key="3">
    <source>
        <dbReference type="ARBA" id="ARBA00022692"/>
    </source>
</evidence>
<dbReference type="SUPFAM" id="SSF144091">
    <property type="entry name" value="Rhomboid-like"/>
    <property type="match status" value="1"/>
</dbReference>
<keyword evidence="5 7" id="KW-1133">Transmembrane helix</keyword>